<name>A0A8S3RRQ9_MYTED</name>
<protein>
    <recommendedName>
        <fullName evidence="2">C1q domain-containing protein</fullName>
    </recommendedName>
</protein>
<accession>A0A8S3RRQ9</accession>
<dbReference type="SUPFAM" id="SSF49842">
    <property type="entry name" value="TNF-like"/>
    <property type="match status" value="1"/>
</dbReference>
<dbReference type="InterPro" id="IPR008983">
    <property type="entry name" value="Tumour_necrosis_fac-like_dom"/>
</dbReference>
<dbReference type="Pfam" id="PF00386">
    <property type="entry name" value="C1q"/>
    <property type="match status" value="1"/>
</dbReference>
<feature type="signal peptide" evidence="1">
    <location>
        <begin position="1"/>
        <end position="18"/>
    </location>
</feature>
<organism evidence="3 4">
    <name type="scientific">Mytilus edulis</name>
    <name type="common">Blue mussel</name>
    <dbReference type="NCBI Taxonomy" id="6550"/>
    <lineage>
        <taxon>Eukaryota</taxon>
        <taxon>Metazoa</taxon>
        <taxon>Spiralia</taxon>
        <taxon>Lophotrochozoa</taxon>
        <taxon>Mollusca</taxon>
        <taxon>Bivalvia</taxon>
        <taxon>Autobranchia</taxon>
        <taxon>Pteriomorphia</taxon>
        <taxon>Mytilida</taxon>
        <taxon>Mytiloidea</taxon>
        <taxon>Mytilidae</taxon>
        <taxon>Mytilinae</taxon>
        <taxon>Mytilus</taxon>
    </lineage>
</organism>
<evidence type="ECO:0000313" key="3">
    <source>
        <dbReference type="EMBL" id="CAG2211844.1"/>
    </source>
</evidence>
<dbReference type="OrthoDB" id="6186108at2759"/>
<keyword evidence="1" id="KW-0732">Signal</keyword>
<sequence>MDFVVYVFLLLFSDHCQAFLLDTVTQISPTNDQSLTDKHFDILMDLLMEQRRSQRKQDQVITQMSQALLTLQHEVSKYQNQSQSGSVNIQLLECENKTEMLQRKLDTVIENFETMKVEYMLVVQNLTIVDTKANQIDKEIGMLKNLKSVSYLHNISDILNKTDRNELEIQMTSHRMNEIINDANARKQDVIALYNKADLTEQTLDKHLKELADRVYITARPIAGTYTAGQILTYKSVELKNGIKNVTSFQTSGIFTCEKRGIYQISIFITTNPHTSRFIVYKNKDLITETFSSFDSFYSTGSTIVVTQMKVGDTLYVKAITVASYVYNGNYESGISIVQLQ</sequence>
<feature type="chain" id="PRO_5035780032" description="C1q domain-containing protein" evidence="1">
    <location>
        <begin position="19"/>
        <end position="341"/>
    </location>
</feature>
<feature type="domain" description="C1q" evidence="2">
    <location>
        <begin position="250"/>
        <end position="326"/>
    </location>
</feature>
<proteinExistence type="predicted"/>
<dbReference type="Gene3D" id="2.60.120.40">
    <property type="match status" value="1"/>
</dbReference>
<keyword evidence="4" id="KW-1185">Reference proteome</keyword>
<reference evidence="3" key="1">
    <citation type="submission" date="2021-03" db="EMBL/GenBank/DDBJ databases">
        <authorList>
            <person name="Bekaert M."/>
        </authorList>
    </citation>
    <scope>NUCLEOTIDE SEQUENCE</scope>
</reference>
<evidence type="ECO:0000256" key="1">
    <source>
        <dbReference type="SAM" id="SignalP"/>
    </source>
</evidence>
<evidence type="ECO:0000313" key="4">
    <source>
        <dbReference type="Proteomes" id="UP000683360"/>
    </source>
</evidence>
<evidence type="ECO:0000259" key="2">
    <source>
        <dbReference type="Pfam" id="PF00386"/>
    </source>
</evidence>
<dbReference type="AlphaFoldDB" id="A0A8S3RRQ9"/>
<dbReference type="InterPro" id="IPR001073">
    <property type="entry name" value="C1q_dom"/>
</dbReference>
<dbReference type="EMBL" id="CAJPWZ010001277">
    <property type="protein sequence ID" value="CAG2211844.1"/>
    <property type="molecule type" value="Genomic_DNA"/>
</dbReference>
<dbReference type="Proteomes" id="UP000683360">
    <property type="component" value="Unassembled WGS sequence"/>
</dbReference>
<gene>
    <name evidence="3" type="ORF">MEDL_25854</name>
</gene>
<comment type="caution">
    <text evidence="3">The sequence shown here is derived from an EMBL/GenBank/DDBJ whole genome shotgun (WGS) entry which is preliminary data.</text>
</comment>